<feature type="compositionally biased region" description="Polar residues" evidence="5">
    <location>
        <begin position="304"/>
        <end position="317"/>
    </location>
</feature>
<gene>
    <name evidence="8" type="primary">LOC113210142</name>
</gene>
<accession>A0A9C6UF77</accession>
<feature type="region of interest" description="Disordered" evidence="5">
    <location>
        <begin position="295"/>
        <end position="330"/>
    </location>
</feature>
<reference evidence="8" key="1">
    <citation type="submission" date="2025-08" db="UniProtKB">
        <authorList>
            <consortium name="RefSeq"/>
        </authorList>
    </citation>
    <scope>IDENTIFICATION</scope>
    <source>
        <tissue evidence="8">Whole organism</tissue>
    </source>
</reference>
<organism evidence="7 8">
    <name type="scientific">Frankliniella occidentalis</name>
    <name type="common">Western flower thrips</name>
    <name type="synonym">Euthrips occidentalis</name>
    <dbReference type="NCBI Taxonomy" id="133901"/>
    <lineage>
        <taxon>Eukaryota</taxon>
        <taxon>Metazoa</taxon>
        <taxon>Ecdysozoa</taxon>
        <taxon>Arthropoda</taxon>
        <taxon>Hexapoda</taxon>
        <taxon>Insecta</taxon>
        <taxon>Pterygota</taxon>
        <taxon>Neoptera</taxon>
        <taxon>Paraneoptera</taxon>
        <taxon>Thysanoptera</taxon>
        <taxon>Terebrantia</taxon>
        <taxon>Thripoidea</taxon>
        <taxon>Thripidae</taxon>
        <taxon>Frankliniella</taxon>
    </lineage>
</organism>
<feature type="region of interest" description="Disordered" evidence="5">
    <location>
        <begin position="972"/>
        <end position="993"/>
    </location>
</feature>
<dbReference type="Gene3D" id="3.30.40.10">
    <property type="entry name" value="Zinc/RING finger domain, C3HC4 (zinc finger)"/>
    <property type="match status" value="1"/>
</dbReference>
<feature type="compositionally biased region" description="Polar residues" evidence="5">
    <location>
        <begin position="817"/>
        <end position="830"/>
    </location>
</feature>
<evidence type="ECO:0000256" key="3">
    <source>
        <dbReference type="ARBA" id="ARBA00022833"/>
    </source>
</evidence>
<feature type="compositionally biased region" description="Basic residues" evidence="5">
    <location>
        <begin position="265"/>
        <end position="274"/>
    </location>
</feature>
<evidence type="ECO:0000256" key="5">
    <source>
        <dbReference type="SAM" id="MobiDB-lite"/>
    </source>
</evidence>
<feature type="region of interest" description="Disordered" evidence="5">
    <location>
        <begin position="1465"/>
        <end position="1486"/>
    </location>
</feature>
<keyword evidence="7" id="KW-1185">Reference proteome</keyword>
<keyword evidence="2 4" id="KW-0863">Zinc-finger</keyword>
<dbReference type="Proteomes" id="UP000504606">
    <property type="component" value="Unplaced"/>
</dbReference>
<protein>
    <submittedName>
        <fullName evidence="8">Uncharacterized protein LOC113210142 isoform X2</fullName>
    </submittedName>
</protein>
<feature type="domain" description="SIAH-type" evidence="6">
    <location>
        <begin position="1568"/>
        <end position="1626"/>
    </location>
</feature>
<dbReference type="GO" id="GO:0008270">
    <property type="term" value="F:zinc ion binding"/>
    <property type="evidence" value="ECO:0007669"/>
    <property type="project" value="UniProtKB-KW"/>
</dbReference>
<feature type="compositionally biased region" description="Polar residues" evidence="5">
    <location>
        <begin position="496"/>
        <end position="509"/>
    </location>
</feature>
<feature type="compositionally biased region" description="Polar residues" evidence="5">
    <location>
        <begin position="770"/>
        <end position="782"/>
    </location>
</feature>
<feature type="region of interest" description="Disordered" evidence="5">
    <location>
        <begin position="480"/>
        <end position="513"/>
    </location>
</feature>
<sequence>MQATNMEMMETHPGDQIEKNMEYINSFGYKIVQNMASERKLPANLKKLEMARLIALHNAGARVELNNLLSDLKETRSRTRRLALTHAASTPMPGYGTTTAEADSASASPDQEDDDDEYAFDEDDDDDFIDKAKKASRLPRSGPAQPRTTAVRRSSHGYDVASPSPPPTSAVNQAQGMVPGVMPSGHLANTGGPGLPGPSALGGPPGLTGPSGLAGPAGLAGSEGHIVGHLGTQAMQGPEDAPKPRKPTYRRPSAGSSGLGAANKRVSKGGRVIKPRRDGSFVYPKMTHLQNSLPYQSVHAPSPGFSQSVPGETTSYDTPHVPPAASGFRAPPPYTPAVPIGSSLASSASLKPWSASGGVPQQALPSPHSSTNLYPRNSIPAGPIGKLGVHSQPSPYSPVLPGFAKAAQIQCPPRPTQNAQRNVYNSYPTMMQNSEYKTNNIVNPSLAYPPSHFQKGSDFSYLPNQDIPSSRLVGIESAQRNSANTYPPSQPVGPFESNSETYRQMSSPYPRSHIGPETMIHSQVVKPIPLPLPVMPTRECPPSGYISGNLEYLFNLKSEHLQMPLQLSPYWKPAKTNCVSSYNTPICFTGSSPGLYQEASHTIPHPLITSGPCYEDSPFQPLLRTNIGLPQPPSYDYPTNLNFEVPSINFQAHNQPKQYFSESQIPNHVPTQYEMPQHMSTTYQEPFQYQQSPLSSNIEQYSSHPIHGSYQEQNSWALSEQVTQTWTHDRDDPKYRPSVQLHQHELMRRPHKQVQHPMQSKQTVQRKKQTQPYGYPQQTARQGNAHIQEKRGTYQTNHQSQPLASIGQGPPLKKPCYQSSKTTLQDSAVSPQPCKLSSPKQIVQKPCLSASTTTERPQLPFSEFRGQNNQLSLPLIYDYLTSAEKQMVPSPKESQNNFTDSSTSYDLNGNISSSFIEDVLPTLSQHALNSKIQDLVYQHRADELETSAHSTVSENYSDQRICQSLQVHTVSSLPSKSKMSNVSPDSSEQEPQPIEMSSIGLHFEADKSDKQVYAELSPLKVDVNDNNFGSSTYAQLVPVPFESNHVEECGSQAHQIANVEQSLHPEAFKEGIALSGTKKIDTTLEKVMKTDGNSKQVVFLCSDGTGELEYMTLDVTQEDTMDTSVGSLPGTIPASPCTSDVGELNLLDSIEENGKHSTQFLSNGSSHISQVSTIPVTHSDLSTETASSISDYLSTNSPPQVTSDADYLSTKSELVINTENILSTDSPDPMTTNSNYFSAEQVPMVAHKSIGMSNDAMEVLPLGGEIHLADNTSAVQLPISPNGNDNVVPSVSEPLMQTKNSEMQHEVPSILREATGSSGESGSLRNVPSGSEFLECSKINTEGSGANETSGKVLQVEDGTEIASTSIIPDVPELLKIMKTETIDIIENKEYLENYATAEPQSDDQMNVLTEQPLDLNADCSNIASDCAQNLKKGSGQEKKDEPVNLTKDQSSNLSVETEINNLPLGEENSTTTCATSTDSSEENISITSKSTDVNMNVIREGSDNAVVLEMDSCSASPLLRGKSAGKTYPGKQVRQPVRCSPRTSGRPSPSYAFPTTNFPLRLESPARGRKPCPNEENGCPIELPSAQLSSHHLVCEYTSIECPAIGCEWNCITKKLCTHIRETHRSAIGAGTDSRHTVSVHQIHQQQRLTFLREVSRKLFVVCIHAYGNDIYASIQYIASGRAEKPISATGTLEVIDFVGTPHAWRGMIGPIQQGLKFLRDSGNCLQVTSQCLGAIPDSTITFHTNIRVNHAQHAAASASSSNSDPLS</sequence>
<feature type="region of interest" description="Disordered" evidence="5">
    <location>
        <begin position="84"/>
        <end position="283"/>
    </location>
</feature>
<feature type="compositionally biased region" description="Low complexity" evidence="5">
    <location>
        <begin position="100"/>
        <end position="109"/>
    </location>
</feature>
<evidence type="ECO:0000256" key="4">
    <source>
        <dbReference type="PROSITE-ProRule" id="PRU00455"/>
    </source>
</evidence>
<feature type="compositionally biased region" description="Acidic residues" evidence="5">
    <location>
        <begin position="110"/>
        <end position="128"/>
    </location>
</feature>
<keyword evidence="3" id="KW-0862">Zinc</keyword>
<evidence type="ECO:0000313" key="8">
    <source>
        <dbReference type="RefSeq" id="XP_052126719.1"/>
    </source>
</evidence>
<keyword evidence="1" id="KW-0479">Metal-binding</keyword>
<dbReference type="RefSeq" id="XP_052126719.1">
    <property type="nucleotide sequence ID" value="XM_052270759.1"/>
</dbReference>
<feature type="compositionally biased region" description="Low complexity" evidence="5">
    <location>
        <begin position="1467"/>
        <end position="1479"/>
    </location>
</feature>
<feature type="compositionally biased region" description="Polar residues" evidence="5">
    <location>
        <begin position="972"/>
        <end position="990"/>
    </location>
</feature>
<feature type="compositionally biased region" description="Polar residues" evidence="5">
    <location>
        <begin position="793"/>
        <end position="803"/>
    </location>
</feature>
<feature type="compositionally biased region" description="Polar residues" evidence="5">
    <location>
        <begin position="1542"/>
        <end position="1559"/>
    </location>
</feature>
<name>A0A9C6UF77_FRAOC</name>
<dbReference type="SUPFAM" id="SSF49599">
    <property type="entry name" value="TRAF domain-like"/>
    <property type="match status" value="1"/>
</dbReference>
<feature type="compositionally biased region" description="Low complexity" evidence="5">
    <location>
        <begin position="197"/>
        <end position="220"/>
    </location>
</feature>
<dbReference type="PROSITE" id="PS51081">
    <property type="entry name" value="ZF_SIAH"/>
    <property type="match status" value="1"/>
</dbReference>
<feature type="region of interest" description="Disordered" evidence="5">
    <location>
        <begin position="1431"/>
        <end position="1452"/>
    </location>
</feature>
<proteinExistence type="predicted"/>
<dbReference type="InterPro" id="IPR013083">
    <property type="entry name" value="Znf_RING/FYVE/PHD"/>
</dbReference>
<evidence type="ECO:0000313" key="7">
    <source>
        <dbReference type="Proteomes" id="UP000504606"/>
    </source>
</evidence>
<dbReference type="GeneID" id="113210142"/>
<evidence type="ECO:0000256" key="2">
    <source>
        <dbReference type="ARBA" id="ARBA00022771"/>
    </source>
</evidence>
<dbReference type="InterPro" id="IPR013010">
    <property type="entry name" value="Znf_SIAH"/>
</dbReference>
<feature type="region of interest" description="Disordered" evidence="5">
    <location>
        <begin position="1520"/>
        <end position="1559"/>
    </location>
</feature>
<evidence type="ECO:0000259" key="6">
    <source>
        <dbReference type="PROSITE" id="PS51081"/>
    </source>
</evidence>
<feature type="region of interest" description="Disordered" evidence="5">
    <location>
        <begin position="349"/>
        <end position="372"/>
    </location>
</feature>
<feature type="region of interest" description="Disordered" evidence="5">
    <location>
        <begin position="747"/>
        <end position="837"/>
    </location>
</feature>
<evidence type="ECO:0000256" key="1">
    <source>
        <dbReference type="ARBA" id="ARBA00022723"/>
    </source>
</evidence>
<feature type="compositionally biased region" description="Polar residues" evidence="5">
    <location>
        <begin position="363"/>
        <end position="372"/>
    </location>
</feature>